<evidence type="ECO:0000256" key="1">
    <source>
        <dbReference type="SAM" id="SignalP"/>
    </source>
</evidence>
<proteinExistence type="predicted"/>
<sequence length="191" mass="21933">MDISFAAITLLVFVFGIQLAKGGGPSGDDCLKKCKFTTPCKVMKYIQSSPCSYTCICDGRYTYFDEFNFKRCGSNKRCYQGNCVKEVPYNCQYIYGGYFIGLRDPYNSCRYNCHHVFLSCYTYEEHFQNGQICYTYYNIIGNNEVEYDIGIGDCICIVKFRSHLCSITLVKEDMNIISGQVFLMRRNANSV</sequence>
<evidence type="ECO:0000313" key="3">
    <source>
        <dbReference type="Proteomes" id="UP000887013"/>
    </source>
</evidence>
<protein>
    <submittedName>
        <fullName evidence="2">Egg case protein variant 1</fullName>
    </submittedName>
</protein>
<comment type="caution">
    <text evidence="2">The sequence shown here is derived from an EMBL/GenBank/DDBJ whole genome shotgun (WGS) entry which is preliminary data.</text>
</comment>
<feature type="signal peptide" evidence="1">
    <location>
        <begin position="1"/>
        <end position="22"/>
    </location>
</feature>
<dbReference type="EMBL" id="BMAW01069000">
    <property type="protein sequence ID" value="GFT66806.1"/>
    <property type="molecule type" value="Genomic_DNA"/>
</dbReference>
<accession>A0A8X6PEQ4</accession>
<keyword evidence="3" id="KW-1185">Reference proteome</keyword>
<gene>
    <name evidence="2" type="ORF">NPIL_205841</name>
</gene>
<evidence type="ECO:0000313" key="2">
    <source>
        <dbReference type="EMBL" id="GFT66806.1"/>
    </source>
</evidence>
<organism evidence="2 3">
    <name type="scientific">Nephila pilipes</name>
    <name type="common">Giant wood spider</name>
    <name type="synonym">Nephila maculata</name>
    <dbReference type="NCBI Taxonomy" id="299642"/>
    <lineage>
        <taxon>Eukaryota</taxon>
        <taxon>Metazoa</taxon>
        <taxon>Ecdysozoa</taxon>
        <taxon>Arthropoda</taxon>
        <taxon>Chelicerata</taxon>
        <taxon>Arachnida</taxon>
        <taxon>Araneae</taxon>
        <taxon>Araneomorphae</taxon>
        <taxon>Entelegynae</taxon>
        <taxon>Araneoidea</taxon>
        <taxon>Nephilidae</taxon>
        <taxon>Nephila</taxon>
    </lineage>
</organism>
<dbReference type="OrthoDB" id="6434258at2759"/>
<name>A0A8X6PEQ4_NEPPI</name>
<dbReference type="AlphaFoldDB" id="A0A8X6PEQ4"/>
<dbReference type="Proteomes" id="UP000887013">
    <property type="component" value="Unassembled WGS sequence"/>
</dbReference>
<reference evidence="2" key="1">
    <citation type="submission" date="2020-08" db="EMBL/GenBank/DDBJ databases">
        <title>Multicomponent nature underlies the extraordinary mechanical properties of spider dragline silk.</title>
        <authorList>
            <person name="Kono N."/>
            <person name="Nakamura H."/>
            <person name="Mori M."/>
            <person name="Yoshida Y."/>
            <person name="Ohtoshi R."/>
            <person name="Malay A.D."/>
            <person name="Moran D.A.P."/>
            <person name="Tomita M."/>
            <person name="Numata K."/>
            <person name="Arakawa K."/>
        </authorList>
    </citation>
    <scope>NUCLEOTIDE SEQUENCE</scope>
</reference>
<feature type="chain" id="PRO_5036450407" evidence="1">
    <location>
        <begin position="23"/>
        <end position="191"/>
    </location>
</feature>
<keyword evidence="1" id="KW-0732">Signal</keyword>